<dbReference type="SUPFAM" id="SSF55073">
    <property type="entry name" value="Nucleotide cyclase"/>
    <property type="match status" value="1"/>
</dbReference>
<evidence type="ECO:0000313" key="3">
    <source>
        <dbReference type="Proteomes" id="UP000289555"/>
    </source>
</evidence>
<dbReference type="InterPro" id="IPR029787">
    <property type="entry name" value="Nucleotide_cyclase"/>
</dbReference>
<dbReference type="InterPro" id="IPR000160">
    <property type="entry name" value="GGDEF_dom"/>
</dbReference>
<dbReference type="CDD" id="cd01949">
    <property type="entry name" value="GGDEF"/>
    <property type="match status" value="1"/>
</dbReference>
<accession>A0ABN5WZ01</accession>
<dbReference type="Pfam" id="PF00990">
    <property type="entry name" value="GGDEF"/>
    <property type="match status" value="1"/>
</dbReference>
<reference evidence="3" key="1">
    <citation type="journal article" date="2019" name="Microbiol. Resour. Announc.">
        <title>Complete Genome Sequence of Halomonas olivaria, a Moderately Halophilic Bacterium Isolated from Olive Processing Effluents, Obtained by Nanopore Sequencing.</title>
        <authorList>
            <person name="Nagata S."/>
            <person name="Ii K.M."/>
            <person name="Tsukimi T."/>
            <person name="Miura M.C."/>
            <person name="Galipon J."/>
            <person name="Arakawa K."/>
        </authorList>
    </citation>
    <scope>NUCLEOTIDE SEQUENCE [LARGE SCALE GENOMIC DNA]</scope>
    <source>
        <strain evidence="3">TYRC17</strain>
    </source>
</reference>
<evidence type="ECO:0000259" key="1">
    <source>
        <dbReference type="PROSITE" id="PS50887"/>
    </source>
</evidence>
<dbReference type="NCBIfam" id="TIGR00254">
    <property type="entry name" value="GGDEF"/>
    <property type="match status" value="1"/>
</dbReference>
<dbReference type="PANTHER" id="PTHR46663">
    <property type="entry name" value="DIGUANYLATE CYCLASE DGCT-RELATED"/>
    <property type="match status" value="1"/>
</dbReference>
<evidence type="ECO:0000313" key="2">
    <source>
        <dbReference type="EMBL" id="BBI52223.1"/>
    </source>
</evidence>
<sequence length="145" mass="16117">MFLDLDRFKLINDTWGHATGDDLLVQVAHRLERCLSEGDMAARLSGDEFVLLAMFEEETEATLEARAERYMHEVQQVLSPPYRLASHDTEVTPSIGYTCFTTADCDHEEVLKQADIAMYRAKQKGGRGCAATSPGCAIRCSDLNG</sequence>
<dbReference type="EMBL" id="AP019416">
    <property type="protein sequence ID" value="BBI52223.1"/>
    <property type="molecule type" value="Genomic_DNA"/>
</dbReference>
<dbReference type="Proteomes" id="UP000289555">
    <property type="component" value="Chromosome"/>
</dbReference>
<protein>
    <recommendedName>
        <fullName evidence="1">GGDEF domain-containing protein</fullName>
    </recommendedName>
</protein>
<gene>
    <name evidence="2" type="ORF">HORIV_46440</name>
</gene>
<proteinExistence type="predicted"/>
<dbReference type="InterPro" id="IPR043128">
    <property type="entry name" value="Rev_trsase/Diguanyl_cyclase"/>
</dbReference>
<feature type="domain" description="GGDEF" evidence="1">
    <location>
        <begin position="1"/>
        <end position="134"/>
    </location>
</feature>
<dbReference type="Gene3D" id="3.30.70.270">
    <property type="match status" value="1"/>
</dbReference>
<dbReference type="PANTHER" id="PTHR46663:SF2">
    <property type="entry name" value="GGDEF DOMAIN-CONTAINING PROTEIN"/>
    <property type="match status" value="1"/>
</dbReference>
<dbReference type="SMART" id="SM00267">
    <property type="entry name" value="GGDEF"/>
    <property type="match status" value="1"/>
</dbReference>
<name>A0ABN5WZ01_9GAMM</name>
<dbReference type="InterPro" id="IPR052163">
    <property type="entry name" value="DGC-Regulatory_Protein"/>
</dbReference>
<dbReference type="PROSITE" id="PS50887">
    <property type="entry name" value="GGDEF"/>
    <property type="match status" value="1"/>
</dbReference>
<keyword evidence="3" id="KW-1185">Reference proteome</keyword>
<organism evidence="2 3">
    <name type="scientific">Vreelandella olivaria</name>
    <dbReference type="NCBI Taxonomy" id="390919"/>
    <lineage>
        <taxon>Bacteria</taxon>
        <taxon>Pseudomonadati</taxon>
        <taxon>Pseudomonadota</taxon>
        <taxon>Gammaproteobacteria</taxon>
        <taxon>Oceanospirillales</taxon>
        <taxon>Halomonadaceae</taxon>
        <taxon>Vreelandella</taxon>
    </lineage>
</organism>